<gene>
    <name evidence="2" type="ORF">BDN71DRAFT_1510946</name>
</gene>
<dbReference type="Proteomes" id="UP000807025">
    <property type="component" value="Unassembled WGS sequence"/>
</dbReference>
<feature type="compositionally biased region" description="Low complexity" evidence="1">
    <location>
        <begin position="153"/>
        <end position="165"/>
    </location>
</feature>
<feature type="compositionally biased region" description="Basic and acidic residues" evidence="1">
    <location>
        <begin position="136"/>
        <end position="146"/>
    </location>
</feature>
<feature type="compositionally biased region" description="Low complexity" evidence="1">
    <location>
        <begin position="484"/>
        <end position="500"/>
    </location>
</feature>
<feature type="compositionally biased region" description="Basic residues" evidence="1">
    <location>
        <begin position="313"/>
        <end position="329"/>
    </location>
</feature>
<name>A0A9P5ZR53_PLEER</name>
<evidence type="ECO:0000256" key="1">
    <source>
        <dbReference type="SAM" id="MobiDB-lite"/>
    </source>
</evidence>
<feature type="compositionally biased region" description="Low complexity" evidence="1">
    <location>
        <begin position="77"/>
        <end position="100"/>
    </location>
</feature>
<feature type="region of interest" description="Disordered" evidence="1">
    <location>
        <begin position="273"/>
        <end position="349"/>
    </location>
</feature>
<dbReference type="EMBL" id="MU154632">
    <property type="protein sequence ID" value="KAF9490859.1"/>
    <property type="molecule type" value="Genomic_DNA"/>
</dbReference>
<dbReference type="AlphaFoldDB" id="A0A9P5ZR53"/>
<dbReference type="PANTHER" id="PTHR48148:SF2">
    <property type="entry name" value="PA14 DOMAIN-CONTAINING PROTEIN"/>
    <property type="match status" value="1"/>
</dbReference>
<feature type="non-terminal residue" evidence="2">
    <location>
        <position position="1"/>
    </location>
</feature>
<feature type="compositionally biased region" description="Pro residues" evidence="1">
    <location>
        <begin position="501"/>
        <end position="531"/>
    </location>
</feature>
<protein>
    <submittedName>
        <fullName evidence="2">Uncharacterized protein</fullName>
    </submittedName>
</protein>
<feature type="compositionally biased region" description="Low complexity" evidence="1">
    <location>
        <begin position="434"/>
        <end position="445"/>
    </location>
</feature>
<sequence>RRSYKSSRSTSTREDSTANGIDDSASSEEDEEEEEVDQEEEETQVPPTLKIGPPRGVRRNEGKGKPLPRSTNVGVVNSNAEAGAQAEADSASHPVEAASTPAPPPQATPAQASLLHAPEGEERSESPCLSMEFDANMDHDLHRANDGEFQFRSSSPTQTPTESSTDMQNPLLNPDLSFEVIGGLEAMDIYGKDGDDDGDFDLDALNLAYPDEEAPSTLLPLLPATPNIDSTIDTGVPSSCNKEILMAFEDPEGGAGNDEDWGEGESDLLMYLAYPDEGSPSPSANTTTLPNSPSRLPPSPSAPTSSPASASPSKRKRKGNGWFKRKRGTGQRGQSSRAPPALVSTTENMTYEEWCQSVLSSVTTSRRRCVSSQVSSVRGDHVGSASTSSEGEIGNSKEPEDVGRRELGINYEREEAAGEGAAKEPSEPLKIRIKIPSSLSLKSLLQPPPSPNVDSSSPSTASRPVVSADVPSSPVPVPAITSTAVSPSSESPEPEMAAGSPPSPTSTPRHAPTPPSPPTSTPAPPPSPIPSYAPRIPITTKRLPAACAGRRCMNLLATELGYGWKMCELCRVQARRYQHVRKYGDGGQCSRSGSEDSRVSGEMDVAIQEEKERGCGNGSAGAEKKSVRFADDDEVFVIEPRAERHGKTVATEVPTQRRSYSNSNHCRETTGDAGCWMKAFLRARNMWVEWRMWMKEERWASPDADSDVTVEEQRKSPTSKEESGFRTQEINGVAGHTTDANEVEKPDPDNGGKQANDNLDTSRCYASIRATGVQPPATPRICEDIQMDDELNPLDKPLLRITPLPNDPPLLNDLDGPSEDISPSMLNPLSPSPSPLLVPTGPPLPTVLTDTPSPAVQCPNAPHIYTLASAFTFDGAFSIVAPFCDANVKHGLKTAGVCARIWGVKEMVENVVGIKPEDGTIAAKGRNGEENRDLSC</sequence>
<feature type="region of interest" description="Disordered" evidence="1">
    <location>
        <begin position="646"/>
        <end position="665"/>
    </location>
</feature>
<evidence type="ECO:0000313" key="2">
    <source>
        <dbReference type="EMBL" id="KAF9490859.1"/>
    </source>
</evidence>
<feature type="compositionally biased region" description="Acidic residues" evidence="1">
    <location>
        <begin position="25"/>
        <end position="43"/>
    </location>
</feature>
<reference evidence="2" key="1">
    <citation type="submission" date="2020-11" db="EMBL/GenBank/DDBJ databases">
        <authorList>
            <consortium name="DOE Joint Genome Institute"/>
            <person name="Ahrendt S."/>
            <person name="Riley R."/>
            <person name="Andreopoulos W."/>
            <person name="Labutti K."/>
            <person name="Pangilinan J."/>
            <person name="Ruiz-Duenas F.J."/>
            <person name="Barrasa J.M."/>
            <person name="Sanchez-Garcia M."/>
            <person name="Camarero S."/>
            <person name="Miyauchi S."/>
            <person name="Serrano A."/>
            <person name="Linde D."/>
            <person name="Babiker R."/>
            <person name="Drula E."/>
            <person name="Ayuso-Fernandez I."/>
            <person name="Pacheco R."/>
            <person name="Padilla G."/>
            <person name="Ferreira P."/>
            <person name="Barriuso J."/>
            <person name="Kellner H."/>
            <person name="Castanera R."/>
            <person name="Alfaro M."/>
            <person name="Ramirez L."/>
            <person name="Pisabarro A.G."/>
            <person name="Kuo A."/>
            <person name="Tritt A."/>
            <person name="Lipzen A."/>
            <person name="He G."/>
            <person name="Yan M."/>
            <person name="Ng V."/>
            <person name="Cullen D."/>
            <person name="Martin F."/>
            <person name="Rosso M.-N."/>
            <person name="Henrissat B."/>
            <person name="Hibbett D."/>
            <person name="Martinez A.T."/>
            <person name="Grigoriev I.V."/>
        </authorList>
    </citation>
    <scope>NUCLEOTIDE SEQUENCE</scope>
    <source>
        <strain evidence="2">ATCC 90797</strain>
    </source>
</reference>
<feature type="compositionally biased region" description="Low complexity" evidence="1">
    <location>
        <begin position="1"/>
        <end position="10"/>
    </location>
</feature>
<feature type="compositionally biased region" description="Low complexity" evidence="1">
    <location>
        <begin position="452"/>
        <end position="472"/>
    </location>
</feature>
<proteinExistence type="predicted"/>
<keyword evidence="3" id="KW-1185">Reference proteome</keyword>
<accession>A0A9P5ZR53</accession>
<feature type="region of interest" description="Disordered" evidence="1">
    <location>
        <begin position="361"/>
        <end position="535"/>
    </location>
</feature>
<feature type="compositionally biased region" description="Polar residues" evidence="1">
    <location>
        <begin position="332"/>
        <end position="349"/>
    </location>
</feature>
<comment type="caution">
    <text evidence="2">The sequence shown here is derived from an EMBL/GenBank/DDBJ whole genome shotgun (WGS) entry which is preliminary data.</text>
</comment>
<dbReference type="PANTHER" id="PTHR48148">
    <property type="entry name" value="KERATINOCYTE PROLINE-RICH PROTEIN"/>
    <property type="match status" value="1"/>
</dbReference>
<feature type="compositionally biased region" description="Low complexity" evidence="1">
    <location>
        <begin position="361"/>
        <end position="377"/>
    </location>
</feature>
<feature type="compositionally biased region" description="Low complexity" evidence="1">
    <location>
        <begin position="302"/>
        <end position="312"/>
    </location>
</feature>
<feature type="compositionally biased region" description="Polar residues" evidence="1">
    <location>
        <begin position="653"/>
        <end position="664"/>
    </location>
</feature>
<feature type="region of interest" description="Disordered" evidence="1">
    <location>
        <begin position="1"/>
        <end position="173"/>
    </location>
</feature>
<organism evidence="2 3">
    <name type="scientific">Pleurotus eryngii</name>
    <name type="common">Boletus of the steppes</name>
    <dbReference type="NCBI Taxonomy" id="5323"/>
    <lineage>
        <taxon>Eukaryota</taxon>
        <taxon>Fungi</taxon>
        <taxon>Dikarya</taxon>
        <taxon>Basidiomycota</taxon>
        <taxon>Agaricomycotina</taxon>
        <taxon>Agaricomycetes</taxon>
        <taxon>Agaricomycetidae</taxon>
        <taxon>Agaricales</taxon>
        <taxon>Pleurotineae</taxon>
        <taxon>Pleurotaceae</taxon>
        <taxon>Pleurotus</taxon>
    </lineage>
</organism>
<feature type="region of interest" description="Disordered" evidence="1">
    <location>
        <begin position="700"/>
        <end position="759"/>
    </location>
</feature>
<dbReference type="OrthoDB" id="3107628at2759"/>
<feature type="compositionally biased region" description="Basic and acidic residues" evidence="1">
    <location>
        <begin position="711"/>
        <end position="724"/>
    </location>
</feature>
<evidence type="ECO:0000313" key="3">
    <source>
        <dbReference type="Proteomes" id="UP000807025"/>
    </source>
</evidence>
<feature type="compositionally biased region" description="Basic and acidic residues" evidence="1">
    <location>
        <begin position="395"/>
        <end position="430"/>
    </location>
</feature>